<keyword evidence="2" id="KW-1185">Reference proteome</keyword>
<dbReference type="PANTHER" id="PTHR36154:SF1">
    <property type="entry name" value="DNA-BINDING TRANSCRIPTIONAL ACTIVATOR ALPA"/>
    <property type="match status" value="1"/>
</dbReference>
<dbReference type="GeneID" id="91004826"/>
<gene>
    <name evidence="1" type="ORF">C8J26_1435</name>
</gene>
<dbReference type="RefSeq" id="WP_107952245.1">
    <property type="nucleotide sequence ID" value="NZ_QAOG01000002.1"/>
</dbReference>
<evidence type="ECO:0000313" key="2">
    <source>
        <dbReference type="Proteomes" id="UP000244189"/>
    </source>
</evidence>
<dbReference type="EMBL" id="QAOG01000002">
    <property type="protein sequence ID" value="PTQ61112.1"/>
    <property type="molecule type" value="Genomic_DNA"/>
</dbReference>
<name>A0A2T5GP62_9SPHN</name>
<dbReference type="AlphaFoldDB" id="A0A2T5GP62"/>
<dbReference type="PANTHER" id="PTHR36154">
    <property type="entry name" value="DNA-BINDING TRANSCRIPTIONAL ACTIVATOR ALPA"/>
    <property type="match status" value="1"/>
</dbReference>
<protein>
    <submittedName>
        <fullName evidence="1">AlpA family transcriptional regulator</fullName>
    </submittedName>
</protein>
<dbReference type="Proteomes" id="UP000244189">
    <property type="component" value="Unassembled WGS sequence"/>
</dbReference>
<dbReference type="Gene3D" id="1.10.238.160">
    <property type="match status" value="1"/>
</dbReference>
<dbReference type="Pfam" id="PF05930">
    <property type="entry name" value="Phage_AlpA"/>
    <property type="match status" value="1"/>
</dbReference>
<comment type="caution">
    <text evidence="1">The sequence shown here is derived from an EMBL/GenBank/DDBJ whole genome shotgun (WGS) entry which is preliminary data.</text>
</comment>
<proteinExistence type="predicted"/>
<dbReference type="InterPro" id="IPR010260">
    <property type="entry name" value="AlpA"/>
</dbReference>
<evidence type="ECO:0000313" key="1">
    <source>
        <dbReference type="EMBL" id="PTQ61112.1"/>
    </source>
</evidence>
<accession>A0A2T5GP62</accession>
<reference evidence="1 2" key="1">
    <citation type="submission" date="2018-04" db="EMBL/GenBank/DDBJ databases">
        <title>Genomic Encyclopedia of Type Strains, Phase III (KMG-III): the genomes of soil and plant-associated and newly described type strains.</title>
        <authorList>
            <person name="Whitman W."/>
        </authorList>
    </citation>
    <scope>NUCLEOTIDE SEQUENCE [LARGE SCALE GENOMIC DNA]</scope>
    <source>
        <strain evidence="1 2">MA101b</strain>
    </source>
</reference>
<sequence>MTAMTLATARQRGAASSGGRFLRVPDVMKTTGLGRSTIYRMVAAGTFPQQVKLTVQASGWWQADIDDWMRERLAACPLRP</sequence>
<dbReference type="InterPro" id="IPR052931">
    <property type="entry name" value="Prophage_regulatory_activator"/>
</dbReference>
<organism evidence="1 2">
    <name type="scientific">Sphingomonas aurantiaca</name>
    <dbReference type="NCBI Taxonomy" id="185949"/>
    <lineage>
        <taxon>Bacteria</taxon>
        <taxon>Pseudomonadati</taxon>
        <taxon>Pseudomonadota</taxon>
        <taxon>Alphaproteobacteria</taxon>
        <taxon>Sphingomonadales</taxon>
        <taxon>Sphingomonadaceae</taxon>
        <taxon>Sphingomonas</taxon>
    </lineage>
</organism>